<sequence length="198" mass="22451">MNRYHFYSNSNWKMTLVLLLGVILMFDGCIEPLDSSSDRCLNVPLAEATGIKRVYFGPFKNQQARPQEDTVNVKEFSFNLELDIEVNGNTEPDPFFSNPEGISCLGIYSIRNIATITVVLLEPFSGIPAGMDISYLLKTSEGKSINELRDFDRVSVYLGTQLNFQPENYSQLKTRTFLFLRDGSIIFRDSTSPYLKTS</sequence>
<dbReference type="RefSeq" id="WP_148660214.1">
    <property type="nucleotide sequence ID" value="NZ_CP012836.1"/>
</dbReference>
<dbReference type="EMBL" id="CP012836">
    <property type="protein sequence ID" value="AMQ56679.1"/>
    <property type="molecule type" value="Genomic_DNA"/>
</dbReference>
<keyword evidence="2" id="KW-1185">Reference proteome</keyword>
<dbReference type="KEGG" id="alm:AO498_09620"/>
<organism evidence="1 2">
    <name type="scientific">Algoriphagus sanaruensis</name>
    <dbReference type="NCBI Taxonomy" id="1727163"/>
    <lineage>
        <taxon>Bacteria</taxon>
        <taxon>Pseudomonadati</taxon>
        <taxon>Bacteroidota</taxon>
        <taxon>Cytophagia</taxon>
        <taxon>Cytophagales</taxon>
        <taxon>Cyclobacteriaceae</taxon>
        <taxon>Algoriphagus</taxon>
    </lineage>
</organism>
<reference evidence="1 2" key="2">
    <citation type="journal article" date="2016" name="Genome Announc.">
        <title>Complete Genome Sequence of Algoriphagus sp. Strain M8-2, Isolated from a Brackish Lake.</title>
        <authorList>
            <person name="Muraguchi Y."/>
            <person name="Kushimoto K."/>
            <person name="Ohtsubo Y."/>
            <person name="Suzuki T."/>
            <person name="Dohra H."/>
            <person name="Kimbara K."/>
            <person name="Shintani M."/>
        </authorList>
    </citation>
    <scope>NUCLEOTIDE SEQUENCE [LARGE SCALE GENOMIC DNA]</scope>
    <source>
        <strain evidence="1 2">M8-2</strain>
    </source>
</reference>
<dbReference type="Proteomes" id="UP000073816">
    <property type="component" value="Chromosome"/>
</dbReference>
<reference evidence="2" key="1">
    <citation type="submission" date="2015-09" db="EMBL/GenBank/DDBJ databases">
        <title>Complete sequence of Algoriphagus sp. M8-2.</title>
        <authorList>
            <person name="Shintani M."/>
        </authorList>
    </citation>
    <scope>NUCLEOTIDE SEQUENCE [LARGE SCALE GENOMIC DNA]</scope>
    <source>
        <strain evidence="2">M8-2</strain>
    </source>
</reference>
<accession>A0A142ENH4</accession>
<dbReference type="AlphaFoldDB" id="A0A142ENH4"/>
<evidence type="ECO:0000313" key="2">
    <source>
        <dbReference type="Proteomes" id="UP000073816"/>
    </source>
</evidence>
<evidence type="ECO:0000313" key="1">
    <source>
        <dbReference type="EMBL" id="AMQ56679.1"/>
    </source>
</evidence>
<protein>
    <submittedName>
        <fullName evidence="1">Uncharacterized protein</fullName>
    </submittedName>
</protein>
<name>A0A142ENH4_9BACT</name>
<gene>
    <name evidence="1" type="ORF">AO498_09620</name>
</gene>
<proteinExistence type="predicted"/>
<dbReference type="PATRIC" id="fig|1727163.4.peg.2010"/>
<dbReference type="OrthoDB" id="824137at2"/>